<feature type="region of interest" description="Disordered" evidence="20">
    <location>
        <begin position="470"/>
        <end position="494"/>
    </location>
</feature>
<dbReference type="OrthoDB" id="9805398at2"/>
<feature type="binding site" evidence="13">
    <location>
        <begin position="382"/>
        <end position="386"/>
    </location>
    <ligand>
        <name>IMP</name>
        <dbReference type="ChEBI" id="CHEBI:58053"/>
    </ligand>
</feature>
<comment type="pathway">
    <text evidence="13 19">Purine metabolism; XMP biosynthesis via de novo pathway; XMP from IMP: step 1/1.</text>
</comment>
<evidence type="ECO:0000256" key="16">
    <source>
        <dbReference type="PIRSR" id="PIRSR000130-4"/>
    </source>
</evidence>
<dbReference type="HAMAP" id="MF_01964">
    <property type="entry name" value="IMPDH"/>
    <property type="match status" value="1"/>
</dbReference>
<keyword evidence="9 13" id="KW-0560">Oxidoreductase</keyword>
<feature type="binding site" evidence="15">
    <location>
        <begin position="246"/>
        <end position="248"/>
    </location>
    <ligand>
        <name>NAD(+)</name>
        <dbReference type="ChEBI" id="CHEBI:57540"/>
    </ligand>
</feature>
<dbReference type="CDD" id="cd04601">
    <property type="entry name" value="CBS_pair_IMPDH"/>
    <property type="match status" value="1"/>
</dbReference>
<evidence type="ECO:0000256" key="17">
    <source>
        <dbReference type="PROSITE-ProRule" id="PRU00703"/>
    </source>
</evidence>
<dbReference type="CDD" id="cd00381">
    <property type="entry name" value="IMPDH"/>
    <property type="match status" value="1"/>
</dbReference>
<keyword evidence="4 13" id="KW-0479">Metal-binding</keyword>
<sequence length="494" mass="52945">MDDRIGRMGITFDDVLLEPRYSDAVPADVNVSTMLTKRITLHIPLLSSPMDTVTEHQMAIALAKEGGLGIIHKNLSIEQQQEEVIKVKRSANGIILDPVTLRPEAPVSQAQELMKQKNVSGFPITDERGKLVGILTRRDLRFLENREQPISEVMTATNLVTAKGTVTLEEAEQILTAKKVEKLLLVDDTYCLTGMITIRDIDMMKRFPNACKDKLGRLRVGAAVGVFDFERAQTLIQAGVDVLVVDSAHGHSLNVIESVKEIKKRWDIDVVAGNVATREGCRDLIAAGADAVKVGIGPGSICTTRVISGVGVPQITAIMEAAQVAKSSGTPIIADGGIRFSGDITKAIAAGAHVAMIGGLFAGLAESPGKTILFQGRTFKAYRGMGSMGAMVKGSSERYRQSGANGGTGKLVPEGVEGRVPFKGALSDFVYQIVGGLRAGMGYCGTKTIEELRTEARFIQVSAASVRESHPHDIAITQEAPNYSPDYSSGKETD</sequence>
<dbReference type="SUPFAM" id="SSF54631">
    <property type="entry name" value="CBS-domain pair"/>
    <property type="match status" value="1"/>
</dbReference>
<evidence type="ECO:0000256" key="12">
    <source>
        <dbReference type="ARBA" id="ARBA00048028"/>
    </source>
</evidence>
<dbReference type="PIRSF" id="PIRSF000130">
    <property type="entry name" value="IMPDH"/>
    <property type="match status" value="1"/>
</dbReference>
<evidence type="ECO:0000256" key="15">
    <source>
        <dbReference type="PIRSR" id="PIRSR000130-3"/>
    </source>
</evidence>
<evidence type="ECO:0000256" key="8">
    <source>
        <dbReference type="ARBA" id="ARBA00022958"/>
    </source>
</evidence>
<dbReference type="PROSITE" id="PS00487">
    <property type="entry name" value="IMP_DH_GMP_RED"/>
    <property type="match status" value="1"/>
</dbReference>
<dbReference type="InterPro" id="IPR046342">
    <property type="entry name" value="CBS_dom_sf"/>
</dbReference>
<proteinExistence type="inferred from homology"/>
<evidence type="ECO:0000313" key="22">
    <source>
        <dbReference type="EMBL" id="QDU27587.1"/>
    </source>
</evidence>
<keyword evidence="7 13" id="KW-0658">Purine biosynthesis</keyword>
<gene>
    <name evidence="22" type="primary">guaB_1</name>
    <name evidence="13" type="synonym">guaB</name>
    <name evidence="22" type="ORF">ETAA8_26750</name>
</gene>
<dbReference type="PROSITE" id="PS51371">
    <property type="entry name" value="CBS"/>
    <property type="match status" value="2"/>
</dbReference>
<comment type="activity regulation">
    <text evidence="13">Mycophenolic acid (MPA) is a non-competitive inhibitor that prevents formation of the closed enzyme conformation by binding to the same site as the amobile flap. In contrast, mizoribine monophosphate (MZP) is a competitive inhibitor that induces the closed conformation. MPA is a potent inhibitor of mammalian IMPDHs but a poor inhibitor of the bacterial enzymes. MZP is a more potent inhibitor of bacterial IMPDH.</text>
</comment>
<dbReference type="EMBL" id="CP036274">
    <property type="protein sequence ID" value="QDU27587.1"/>
    <property type="molecule type" value="Genomic_DNA"/>
</dbReference>
<evidence type="ECO:0000256" key="19">
    <source>
        <dbReference type="RuleBase" id="RU003928"/>
    </source>
</evidence>
<evidence type="ECO:0000256" key="14">
    <source>
        <dbReference type="PIRSR" id="PIRSR000130-1"/>
    </source>
</evidence>
<feature type="domain" description="CBS" evidence="21">
    <location>
        <begin position="94"/>
        <end position="150"/>
    </location>
</feature>
<feature type="active site" description="Proton acceptor" evidence="13 14">
    <location>
        <position position="398"/>
    </location>
</feature>
<dbReference type="SMART" id="SM01240">
    <property type="entry name" value="IMPDH"/>
    <property type="match status" value="1"/>
</dbReference>
<dbReference type="RefSeq" id="WP_145088532.1">
    <property type="nucleotide sequence ID" value="NZ_CP036274.1"/>
</dbReference>
<evidence type="ECO:0000256" key="1">
    <source>
        <dbReference type="ARBA" id="ARBA00001958"/>
    </source>
</evidence>
<comment type="function">
    <text evidence="13">Catalyzes the conversion of inosine 5'-phosphate (IMP) to xanthosine 5'-phosphate (XMP), the first committed and rate-limiting step in the de novo synthesis of guanine nucleotides, and therefore plays an important role in the regulation of cell growth.</text>
</comment>
<dbReference type="EC" id="1.1.1.205" evidence="13 19"/>
<evidence type="ECO:0000256" key="6">
    <source>
        <dbReference type="ARBA" id="ARBA00022749"/>
    </source>
</evidence>
<feature type="binding site" evidence="13">
    <location>
        <position position="246"/>
    </location>
    <ligand>
        <name>NAD(+)</name>
        <dbReference type="ChEBI" id="CHEBI:57540"/>
    </ligand>
</feature>
<feature type="domain" description="CBS" evidence="21">
    <location>
        <begin position="154"/>
        <end position="211"/>
    </location>
</feature>
<feature type="binding site" evidence="13">
    <location>
        <position position="470"/>
    </location>
    <ligand>
        <name>K(+)</name>
        <dbReference type="ChEBI" id="CHEBI:29103"/>
        <note>ligand shared between two tetrameric partners</note>
    </ligand>
</feature>
<dbReference type="Proteomes" id="UP000315017">
    <property type="component" value="Chromosome"/>
</dbReference>
<organism evidence="22 23">
    <name type="scientific">Anatilimnocola aggregata</name>
    <dbReference type="NCBI Taxonomy" id="2528021"/>
    <lineage>
        <taxon>Bacteria</taxon>
        <taxon>Pseudomonadati</taxon>
        <taxon>Planctomycetota</taxon>
        <taxon>Planctomycetia</taxon>
        <taxon>Pirellulales</taxon>
        <taxon>Pirellulaceae</taxon>
        <taxon>Anatilimnocola</taxon>
    </lineage>
</organism>
<evidence type="ECO:0000313" key="23">
    <source>
        <dbReference type="Proteomes" id="UP000315017"/>
    </source>
</evidence>
<evidence type="ECO:0000256" key="11">
    <source>
        <dbReference type="ARBA" id="ARBA00023122"/>
    </source>
</evidence>
<keyword evidence="8 13" id="KW-0630">Potassium</keyword>
<name>A0A517YBH2_9BACT</name>
<keyword evidence="5" id="KW-0677">Repeat</keyword>
<dbReference type="PANTHER" id="PTHR11911:SF111">
    <property type="entry name" value="INOSINE-5'-MONOPHOSPHATE DEHYDROGENASE"/>
    <property type="match status" value="1"/>
</dbReference>
<evidence type="ECO:0000256" key="7">
    <source>
        <dbReference type="ARBA" id="ARBA00022755"/>
    </source>
</evidence>
<dbReference type="GO" id="GO:0000166">
    <property type="term" value="F:nucleotide binding"/>
    <property type="evidence" value="ECO:0007669"/>
    <property type="project" value="UniProtKB-UniRule"/>
</dbReference>
<feature type="binding site" evidence="13">
    <location>
        <begin position="335"/>
        <end position="337"/>
    </location>
    <ligand>
        <name>IMP</name>
        <dbReference type="ChEBI" id="CHEBI:58053"/>
    </ligand>
</feature>
<comment type="catalytic activity">
    <reaction evidence="12 13 19">
        <text>IMP + NAD(+) + H2O = XMP + NADH + H(+)</text>
        <dbReference type="Rhea" id="RHEA:11708"/>
        <dbReference type="ChEBI" id="CHEBI:15377"/>
        <dbReference type="ChEBI" id="CHEBI:15378"/>
        <dbReference type="ChEBI" id="CHEBI:57464"/>
        <dbReference type="ChEBI" id="CHEBI:57540"/>
        <dbReference type="ChEBI" id="CHEBI:57945"/>
        <dbReference type="ChEBI" id="CHEBI:58053"/>
        <dbReference type="EC" id="1.1.1.205"/>
    </reaction>
</comment>
<dbReference type="UniPathway" id="UPA00601">
    <property type="reaction ID" value="UER00295"/>
</dbReference>
<keyword evidence="6 13" id="KW-0332">GMP biosynthesis</keyword>
<evidence type="ECO:0000256" key="18">
    <source>
        <dbReference type="RuleBase" id="RU003927"/>
    </source>
</evidence>
<dbReference type="SMART" id="SM00116">
    <property type="entry name" value="CBS"/>
    <property type="match status" value="2"/>
</dbReference>
<evidence type="ECO:0000256" key="5">
    <source>
        <dbReference type="ARBA" id="ARBA00022737"/>
    </source>
</evidence>
<evidence type="ECO:0000256" key="9">
    <source>
        <dbReference type="ARBA" id="ARBA00023002"/>
    </source>
</evidence>
<evidence type="ECO:0000256" key="13">
    <source>
        <dbReference type="HAMAP-Rule" id="MF_01964"/>
    </source>
</evidence>
<keyword evidence="23" id="KW-1185">Reference proteome</keyword>
<dbReference type="InterPro" id="IPR005990">
    <property type="entry name" value="IMP_DH"/>
</dbReference>
<dbReference type="GO" id="GO:0006177">
    <property type="term" value="P:GMP biosynthetic process"/>
    <property type="evidence" value="ECO:0007669"/>
    <property type="project" value="UniProtKB-UniRule"/>
</dbReference>
<feature type="binding site" description="in other chain" evidence="13 16">
    <location>
        <position position="299"/>
    </location>
    <ligand>
        <name>K(+)</name>
        <dbReference type="ChEBI" id="CHEBI:29103"/>
        <note>ligand shared between two tetrameric partners</note>
    </ligand>
</feature>
<dbReference type="InterPro" id="IPR015875">
    <property type="entry name" value="IMP_DH/GMP_Rdtase_CS"/>
</dbReference>
<keyword evidence="11 17" id="KW-0129">CBS domain</keyword>
<dbReference type="GO" id="GO:0003938">
    <property type="term" value="F:IMP dehydrogenase activity"/>
    <property type="evidence" value="ECO:0007669"/>
    <property type="project" value="UniProtKB-UniRule"/>
</dbReference>
<dbReference type="Pfam" id="PF00478">
    <property type="entry name" value="IMPDH"/>
    <property type="match status" value="1"/>
</dbReference>
<feature type="binding site" description="in other chain" evidence="13 16">
    <location>
        <position position="297"/>
    </location>
    <ligand>
        <name>K(+)</name>
        <dbReference type="ChEBI" id="CHEBI:29103"/>
        <note>ligand shared between two tetrameric partners</note>
    </ligand>
</feature>
<comment type="cofactor">
    <cofactor evidence="1 13">
        <name>K(+)</name>
        <dbReference type="ChEBI" id="CHEBI:29103"/>
    </cofactor>
</comment>
<reference evidence="22 23" key="1">
    <citation type="submission" date="2019-02" db="EMBL/GenBank/DDBJ databases">
        <title>Deep-cultivation of Planctomycetes and their phenomic and genomic characterization uncovers novel biology.</title>
        <authorList>
            <person name="Wiegand S."/>
            <person name="Jogler M."/>
            <person name="Boedeker C."/>
            <person name="Pinto D."/>
            <person name="Vollmers J."/>
            <person name="Rivas-Marin E."/>
            <person name="Kohn T."/>
            <person name="Peeters S.H."/>
            <person name="Heuer A."/>
            <person name="Rast P."/>
            <person name="Oberbeckmann S."/>
            <person name="Bunk B."/>
            <person name="Jeske O."/>
            <person name="Meyerdierks A."/>
            <person name="Storesund J.E."/>
            <person name="Kallscheuer N."/>
            <person name="Luecker S."/>
            <person name="Lage O.M."/>
            <person name="Pohl T."/>
            <person name="Merkel B.J."/>
            <person name="Hornburger P."/>
            <person name="Mueller R.-W."/>
            <person name="Bruemmer F."/>
            <person name="Labrenz M."/>
            <person name="Spormann A.M."/>
            <person name="Op den Camp H."/>
            <person name="Overmann J."/>
            <person name="Amann R."/>
            <person name="Jetten M.S.M."/>
            <person name="Mascher T."/>
            <person name="Medema M.H."/>
            <person name="Devos D.P."/>
            <person name="Kaster A.-K."/>
            <person name="Ovreas L."/>
            <person name="Rohde M."/>
            <person name="Galperin M.Y."/>
            <person name="Jogler C."/>
        </authorList>
    </citation>
    <scope>NUCLEOTIDE SEQUENCE [LARGE SCALE GENOMIC DNA]</scope>
    <source>
        <strain evidence="22 23">ETA_A8</strain>
    </source>
</reference>
<feature type="binding site" evidence="13">
    <location>
        <position position="414"/>
    </location>
    <ligand>
        <name>IMP</name>
        <dbReference type="ChEBI" id="CHEBI:58053"/>
    </ligand>
</feature>
<dbReference type="PANTHER" id="PTHR11911">
    <property type="entry name" value="INOSINE-5-MONOPHOSPHATE DEHYDROGENASE RELATED"/>
    <property type="match status" value="1"/>
</dbReference>
<feature type="binding site" evidence="13">
    <location>
        <position position="469"/>
    </location>
    <ligand>
        <name>K(+)</name>
        <dbReference type="ChEBI" id="CHEBI:29103"/>
        <note>ligand shared between two tetrameric partners</note>
    </ligand>
</feature>
<dbReference type="InterPro" id="IPR013785">
    <property type="entry name" value="Aldolase_TIM"/>
</dbReference>
<evidence type="ECO:0000256" key="2">
    <source>
        <dbReference type="ARBA" id="ARBA00005502"/>
    </source>
</evidence>
<dbReference type="AlphaFoldDB" id="A0A517YBH2"/>
<keyword evidence="10 13" id="KW-0520">NAD</keyword>
<dbReference type="SUPFAM" id="SSF51412">
    <property type="entry name" value="Inosine monophosphate dehydrogenase (IMPDH)"/>
    <property type="match status" value="1"/>
</dbReference>
<feature type="binding site" evidence="13">
    <location>
        <begin position="358"/>
        <end position="359"/>
    </location>
    <ligand>
        <name>IMP</name>
        <dbReference type="ChEBI" id="CHEBI:58053"/>
    </ligand>
</feature>
<feature type="binding site" evidence="13">
    <location>
        <position position="300"/>
    </location>
    <ligand>
        <name>IMP</name>
        <dbReference type="ChEBI" id="CHEBI:58053"/>
    </ligand>
</feature>
<evidence type="ECO:0000256" key="20">
    <source>
        <dbReference type="SAM" id="MobiDB-lite"/>
    </source>
</evidence>
<protein>
    <recommendedName>
        <fullName evidence="13 19">Inosine-5'-monophosphate dehydrogenase</fullName>
        <shortName evidence="13">IMP dehydrogenase</shortName>
        <shortName evidence="13">IMPD</shortName>
        <shortName evidence="13">IMPDH</shortName>
        <ecNumber evidence="13 19">1.1.1.205</ecNumber>
    </recommendedName>
</protein>
<dbReference type="GO" id="GO:0006183">
    <property type="term" value="P:GTP biosynthetic process"/>
    <property type="evidence" value="ECO:0007669"/>
    <property type="project" value="TreeGrafter"/>
</dbReference>
<dbReference type="GO" id="GO:0046872">
    <property type="term" value="F:metal ion binding"/>
    <property type="evidence" value="ECO:0007669"/>
    <property type="project" value="UniProtKB-UniRule"/>
</dbReference>
<dbReference type="Pfam" id="PF00571">
    <property type="entry name" value="CBS"/>
    <property type="match status" value="2"/>
</dbReference>
<feature type="binding site" evidence="13">
    <location>
        <position position="468"/>
    </location>
    <ligand>
        <name>K(+)</name>
        <dbReference type="ChEBI" id="CHEBI:29103"/>
        <note>ligand shared between two tetrameric partners</note>
    </ligand>
</feature>
<dbReference type="KEGG" id="aagg:ETAA8_26750"/>
<dbReference type="NCBIfam" id="TIGR01302">
    <property type="entry name" value="IMP_dehydrog"/>
    <property type="match status" value="1"/>
</dbReference>
<evidence type="ECO:0000259" key="21">
    <source>
        <dbReference type="PROSITE" id="PS51371"/>
    </source>
</evidence>
<accession>A0A517YBH2</accession>
<feature type="active site" description="Thioimidate intermediate" evidence="13 14">
    <location>
        <position position="302"/>
    </location>
</feature>
<dbReference type="InterPro" id="IPR000644">
    <property type="entry name" value="CBS_dom"/>
</dbReference>
<feature type="binding site" evidence="13 15">
    <location>
        <begin position="295"/>
        <end position="297"/>
    </location>
    <ligand>
        <name>NAD(+)</name>
        <dbReference type="ChEBI" id="CHEBI:57540"/>
    </ligand>
</feature>
<evidence type="ECO:0000256" key="10">
    <source>
        <dbReference type="ARBA" id="ARBA00023027"/>
    </source>
</evidence>
<dbReference type="FunFam" id="3.20.20.70:FF:000003">
    <property type="entry name" value="GMP reductase"/>
    <property type="match status" value="1"/>
</dbReference>
<dbReference type="Gene3D" id="3.20.20.70">
    <property type="entry name" value="Aldolase class I"/>
    <property type="match status" value="1"/>
</dbReference>
<evidence type="ECO:0000256" key="4">
    <source>
        <dbReference type="ARBA" id="ARBA00022723"/>
    </source>
</evidence>
<feature type="binding site" description="in other chain" evidence="13 16">
    <location>
        <position position="302"/>
    </location>
    <ligand>
        <name>K(+)</name>
        <dbReference type="ChEBI" id="CHEBI:29103"/>
        <note>ligand shared between two tetrameric partners</note>
    </ligand>
</feature>
<comment type="subunit">
    <text evidence="3 13">Homotetramer.</text>
</comment>
<dbReference type="InterPro" id="IPR001093">
    <property type="entry name" value="IMP_DH_GMPRt"/>
</dbReference>
<comment type="similarity">
    <text evidence="2 13 18">Belongs to the IMPDH/GMPR family.</text>
</comment>
<comment type="caution">
    <text evidence="13">Lacks conserved residue(s) required for the propagation of feature annotation.</text>
</comment>
<evidence type="ECO:0000256" key="3">
    <source>
        <dbReference type="ARBA" id="ARBA00011881"/>
    </source>
</evidence>